<organism evidence="1 2">
    <name type="scientific">Plectosphaerella cucumerina</name>
    <dbReference type="NCBI Taxonomy" id="40658"/>
    <lineage>
        <taxon>Eukaryota</taxon>
        <taxon>Fungi</taxon>
        <taxon>Dikarya</taxon>
        <taxon>Ascomycota</taxon>
        <taxon>Pezizomycotina</taxon>
        <taxon>Sordariomycetes</taxon>
        <taxon>Hypocreomycetidae</taxon>
        <taxon>Glomerellales</taxon>
        <taxon>Plectosphaerellaceae</taxon>
        <taxon>Plectosphaerella</taxon>
    </lineage>
</organism>
<name>A0A8K0TSN0_9PEZI</name>
<comment type="caution">
    <text evidence="1">The sequence shown here is derived from an EMBL/GenBank/DDBJ whole genome shotgun (WGS) entry which is preliminary data.</text>
</comment>
<dbReference type="AlphaFoldDB" id="A0A8K0TSN0"/>
<evidence type="ECO:0000313" key="1">
    <source>
        <dbReference type="EMBL" id="KAH7368737.1"/>
    </source>
</evidence>
<evidence type="ECO:0000313" key="2">
    <source>
        <dbReference type="Proteomes" id="UP000813385"/>
    </source>
</evidence>
<sequence length="271" mass="31116">MSLPMEIHCENLHSVLSAMGLLLPAAKQEPLRSAPLGSVIVCVDFHPGDWNDPRMMQMGVAILDSPPQDAGIISKFKAFESFRNYHFAINSSFRYEMADFRYGYTADCSDLDDILGHLGSVLPQDRPFIVVLRHKDGVDRKVTDFIARQTFFQGFVNVDPESPKKFWAMRYHRLKEIFKVAGVYDVMQDISCAGNTAHNILQATLQLAHRAFLNWTPFPDRDETFLLWALKDVAMRDTRRPILDIEPVQQTEQEDDGWAWLTEEVSEEEEY</sequence>
<keyword evidence="2" id="KW-1185">Reference proteome</keyword>
<proteinExistence type="predicted"/>
<gene>
    <name evidence="1" type="ORF">B0T11DRAFT_296347</name>
</gene>
<reference evidence="1" key="1">
    <citation type="journal article" date="2021" name="Nat. Commun.">
        <title>Genetic determinants of endophytism in the Arabidopsis root mycobiome.</title>
        <authorList>
            <person name="Mesny F."/>
            <person name="Miyauchi S."/>
            <person name="Thiergart T."/>
            <person name="Pickel B."/>
            <person name="Atanasova L."/>
            <person name="Karlsson M."/>
            <person name="Huettel B."/>
            <person name="Barry K.W."/>
            <person name="Haridas S."/>
            <person name="Chen C."/>
            <person name="Bauer D."/>
            <person name="Andreopoulos W."/>
            <person name="Pangilinan J."/>
            <person name="LaButti K."/>
            <person name="Riley R."/>
            <person name="Lipzen A."/>
            <person name="Clum A."/>
            <person name="Drula E."/>
            <person name="Henrissat B."/>
            <person name="Kohler A."/>
            <person name="Grigoriev I.V."/>
            <person name="Martin F.M."/>
            <person name="Hacquard S."/>
        </authorList>
    </citation>
    <scope>NUCLEOTIDE SEQUENCE</scope>
    <source>
        <strain evidence="1">MPI-CAGE-AT-0016</strain>
    </source>
</reference>
<dbReference type="EMBL" id="JAGPXD010000002">
    <property type="protein sequence ID" value="KAH7368737.1"/>
    <property type="molecule type" value="Genomic_DNA"/>
</dbReference>
<dbReference type="Proteomes" id="UP000813385">
    <property type="component" value="Unassembled WGS sequence"/>
</dbReference>
<accession>A0A8K0TSN0</accession>
<protein>
    <submittedName>
        <fullName evidence="1">Uncharacterized protein</fullName>
    </submittedName>
</protein>